<dbReference type="InterPro" id="IPR016679">
    <property type="entry name" value="TF_GATA_pln"/>
</dbReference>
<protein>
    <recommendedName>
        <fullName evidence="11">GATA transcription factor</fullName>
    </recommendedName>
</protein>
<feature type="compositionally biased region" description="Low complexity" evidence="13">
    <location>
        <begin position="196"/>
        <end position="217"/>
    </location>
</feature>
<reference evidence="15 16" key="1">
    <citation type="submission" date="2024-04" db="EMBL/GenBank/DDBJ databases">
        <title>The reference genome of an endangered Asteraceae, Deinandra increscens subsp. villosa, native to the Central Coast of California.</title>
        <authorList>
            <person name="Guilliams M."/>
            <person name="Hasenstab-Lehman K."/>
            <person name="Meyer R."/>
            <person name="Mcevoy S."/>
        </authorList>
    </citation>
    <scope>NUCLEOTIDE SEQUENCE [LARGE SCALE GENOMIC DNA]</scope>
    <source>
        <tissue evidence="15">Leaf</tissue>
    </source>
</reference>
<evidence type="ECO:0000256" key="10">
    <source>
        <dbReference type="ARBA" id="ARBA00023242"/>
    </source>
</evidence>
<dbReference type="GO" id="GO:0030154">
    <property type="term" value="P:cell differentiation"/>
    <property type="evidence" value="ECO:0007669"/>
    <property type="project" value="TreeGrafter"/>
</dbReference>
<gene>
    <name evidence="15" type="ORF">SSX86_015809</name>
</gene>
<accession>A0AAP0D252</accession>
<evidence type="ECO:0000313" key="16">
    <source>
        <dbReference type="Proteomes" id="UP001408789"/>
    </source>
</evidence>
<evidence type="ECO:0000256" key="6">
    <source>
        <dbReference type="ARBA" id="ARBA00023015"/>
    </source>
</evidence>
<keyword evidence="10 11" id="KW-0539">Nucleus</keyword>
<keyword evidence="16" id="KW-1185">Reference proteome</keyword>
<dbReference type="EMBL" id="JBCNJP010000017">
    <property type="protein sequence ID" value="KAK9064427.1"/>
    <property type="molecule type" value="Genomic_DNA"/>
</dbReference>
<dbReference type="GO" id="GO:0008270">
    <property type="term" value="F:zinc ion binding"/>
    <property type="evidence" value="ECO:0007669"/>
    <property type="project" value="UniProtKB-KW"/>
</dbReference>
<comment type="function">
    <text evidence="11">Transcriptional activator that specifically binds 5'-GATA-3' or 5'-GAT-3' motifs within gene promoters.</text>
</comment>
<feature type="region of interest" description="Disordered" evidence="13">
    <location>
        <begin position="181"/>
        <end position="217"/>
    </location>
</feature>
<dbReference type="Pfam" id="PF00320">
    <property type="entry name" value="GATA"/>
    <property type="match status" value="1"/>
</dbReference>
<comment type="similarity">
    <text evidence="2 11">Belongs to the type IV zinc-finger family. Class A subfamily.</text>
</comment>
<dbReference type="PANTHER" id="PTHR45658">
    <property type="entry name" value="GATA TRANSCRIPTION FACTOR"/>
    <property type="match status" value="1"/>
</dbReference>
<keyword evidence="3" id="KW-0479">Metal-binding</keyword>
<evidence type="ECO:0000313" key="15">
    <source>
        <dbReference type="EMBL" id="KAK9064427.1"/>
    </source>
</evidence>
<dbReference type="SMART" id="SM00401">
    <property type="entry name" value="ZnF_GATA"/>
    <property type="match status" value="1"/>
</dbReference>
<evidence type="ECO:0000256" key="11">
    <source>
        <dbReference type="PIRNR" id="PIRNR016992"/>
    </source>
</evidence>
<name>A0AAP0D252_9ASTR</name>
<comment type="subcellular location">
    <subcellularLocation>
        <location evidence="1 11">Nucleus</location>
    </subcellularLocation>
</comment>
<dbReference type="FunFam" id="3.30.50.10:FF:000018">
    <property type="entry name" value="GATA transcription factor"/>
    <property type="match status" value="1"/>
</dbReference>
<dbReference type="CDD" id="cd00202">
    <property type="entry name" value="ZnF_GATA"/>
    <property type="match status" value="1"/>
</dbReference>
<evidence type="ECO:0000256" key="9">
    <source>
        <dbReference type="ARBA" id="ARBA00023163"/>
    </source>
</evidence>
<dbReference type="AlphaFoldDB" id="A0AAP0D252"/>
<evidence type="ECO:0000259" key="14">
    <source>
        <dbReference type="PROSITE" id="PS50114"/>
    </source>
</evidence>
<sequence>MECIEARAMKSSFLSEIVGLKSTQQASFDDFWYGAGVLNGVNSVVNVSADECFVDDLLDLSGKEFSDAGGDSVGESTEEDFASVSSRDNDSGSMNSSKFSSSGDLVSLAADQISVPIDDMESLEWLSQIVDDSVPEIPVVYPAVKTAEEQPETAAVNRFEPAARFSARSFTVLGLAYPVPTKCRSEGSRKPGRVWSTGSRSLTESSSSSSSSHDSSITSPMLFKNPVCFTEFFEKPPAAKKQRKSPAHQNGPSSTESLSQRRCTHCQVQKTPQWRTGPLGPKTLCNACGVRFKSGRLYPEYRPACSPTFSGDVHSNSHRKVLEMRKKKETEVEVEPGCNMAVQRASRELTGPVFVV</sequence>
<feature type="domain" description="GATA-type" evidence="14">
    <location>
        <begin position="257"/>
        <end position="293"/>
    </location>
</feature>
<organism evidence="15 16">
    <name type="scientific">Deinandra increscens subsp. villosa</name>
    <dbReference type="NCBI Taxonomy" id="3103831"/>
    <lineage>
        <taxon>Eukaryota</taxon>
        <taxon>Viridiplantae</taxon>
        <taxon>Streptophyta</taxon>
        <taxon>Embryophyta</taxon>
        <taxon>Tracheophyta</taxon>
        <taxon>Spermatophyta</taxon>
        <taxon>Magnoliopsida</taxon>
        <taxon>eudicotyledons</taxon>
        <taxon>Gunneridae</taxon>
        <taxon>Pentapetalae</taxon>
        <taxon>asterids</taxon>
        <taxon>campanulids</taxon>
        <taxon>Asterales</taxon>
        <taxon>Asteraceae</taxon>
        <taxon>Asteroideae</taxon>
        <taxon>Heliantheae alliance</taxon>
        <taxon>Madieae</taxon>
        <taxon>Madiinae</taxon>
        <taxon>Deinandra</taxon>
    </lineage>
</organism>
<dbReference type="InterPro" id="IPR013088">
    <property type="entry name" value="Znf_NHR/GATA"/>
</dbReference>
<comment type="caution">
    <text evidence="15">The sequence shown here is derived from an EMBL/GenBank/DDBJ whole genome shotgun (WGS) entry which is preliminary data.</text>
</comment>
<dbReference type="Proteomes" id="UP001408789">
    <property type="component" value="Unassembled WGS sequence"/>
</dbReference>
<proteinExistence type="inferred from homology"/>
<dbReference type="GO" id="GO:0043565">
    <property type="term" value="F:sequence-specific DNA binding"/>
    <property type="evidence" value="ECO:0007669"/>
    <property type="project" value="InterPro"/>
</dbReference>
<evidence type="ECO:0000256" key="4">
    <source>
        <dbReference type="ARBA" id="ARBA00022771"/>
    </source>
</evidence>
<evidence type="ECO:0000256" key="12">
    <source>
        <dbReference type="PROSITE-ProRule" id="PRU00094"/>
    </source>
</evidence>
<evidence type="ECO:0000256" key="8">
    <source>
        <dbReference type="ARBA" id="ARBA00023159"/>
    </source>
</evidence>
<dbReference type="InterPro" id="IPR051140">
    <property type="entry name" value="GATA_TF"/>
</dbReference>
<dbReference type="GO" id="GO:0005634">
    <property type="term" value="C:nucleus"/>
    <property type="evidence" value="ECO:0007669"/>
    <property type="project" value="UniProtKB-SubCell"/>
</dbReference>
<keyword evidence="5" id="KW-0862">Zinc</keyword>
<dbReference type="SUPFAM" id="SSF57716">
    <property type="entry name" value="Glucocorticoid receptor-like (DNA-binding domain)"/>
    <property type="match status" value="1"/>
</dbReference>
<evidence type="ECO:0000256" key="2">
    <source>
        <dbReference type="ARBA" id="ARBA00005694"/>
    </source>
</evidence>
<dbReference type="PROSITE" id="PS00344">
    <property type="entry name" value="GATA_ZN_FINGER_1"/>
    <property type="match status" value="1"/>
</dbReference>
<evidence type="ECO:0000256" key="3">
    <source>
        <dbReference type="ARBA" id="ARBA00022723"/>
    </source>
</evidence>
<feature type="compositionally biased region" description="Low complexity" evidence="13">
    <location>
        <begin position="91"/>
        <end position="102"/>
    </location>
</feature>
<keyword evidence="6 11" id="KW-0805">Transcription regulation</keyword>
<feature type="region of interest" description="Disordered" evidence="13">
    <location>
        <begin position="67"/>
        <end position="102"/>
    </location>
</feature>
<dbReference type="GO" id="GO:0045893">
    <property type="term" value="P:positive regulation of DNA-templated transcription"/>
    <property type="evidence" value="ECO:0007669"/>
    <property type="project" value="InterPro"/>
</dbReference>
<feature type="region of interest" description="Disordered" evidence="13">
    <location>
        <begin position="239"/>
        <end position="261"/>
    </location>
</feature>
<keyword evidence="9 11" id="KW-0804">Transcription</keyword>
<keyword evidence="8 11" id="KW-0010">Activator</keyword>
<keyword evidence="7 11" id="KW-0238">DNA-binding</keyword>
<dbReference type="PANTHER" id="PTHR45658:SF41">
    <property type="entry name" value="GATA TRANSCRIPTION FACTOR 3"/>
    <property type="match status" value="1"/>
</dbReference>
<feature type="compositionally biased region" description="Polar residues" evidence="13">
    <location>
        <begin position="247"/>
        <end position="261"/>
    </location>
</feature>
<evidence type="ECO:0000256" key="1">
    <source>
        <dbReference type="ARBA" id="ARBA00004123"/>
    </source>
</evidence>
<dbReference type="InterPro" id="IPR000679">
    <property type="entry name" value="Znf_GATA"/>
</dbReference>
<evidence type="ECO:0000256" key="13">
    <source>
        <dbReference type="SAM" id="MobiDB-lite"/>
    </source>
</evidence>
<dbReference type="Gene3D" id="3.30.50.10">
    <property type="entry name" value="Erythroid Transcription Factor GATA-1, subunit A"/>
    <property type="match status" value="1"/>
</dbReference>
<dbReference type="PIRSF" id="PIRSF016992">
    <property type="entry name" value="TF_GATA_plant"/>
    <property type="match status" value="1"/>
</dbReference>
<evidence type="ECO:0000256" key="7">
    <source>
        <dbReference type="ARBA" id="ARBA00023125"/>
    </source>
</evidence>
<dbReference type="PROSITE" id="PS50114">
    <property type="entry name" value="GATA_ZN_FINGER_2"/>
    <property type="match status" value="1"/>
</dbReference>
<evidence type="ECO:0000256" key="5">
    <source>
        <dbReference type="ARBA" id="ARBA00022833"/>
    </source>
</evidence>
<keyword evidence="4 12" id="KW-0863">Zinc-finger</keyword>